<feature type="domain" description="MobA-like NTP transferase" evidence="8">
    <location>
        <begin position="4"/>
        <end position="164"/>
    </location>
</feature>
<keyword evidence="6" id="KW-0342">GTP-binding</keyword>
<evidence type="ECO:0000256" key="4">
    <source>
        <dbReference type="ARBA" id="ARBA00022741"/>
    </source>
</evidence>
<dbReference type="GO" id="GO:0005525">
    <property type="term" value="F:GTP binding"/>
    <property type="evidence" value="ECO:0007669"/>
    <property type="project" value="UniProtKB-KW"/>
</dbReference>
<dbReference type="InterPro" id="IPR013482">
    <property type="entry name" value="Molybde_CF_guanTrfase"/>
</dbReference>
<dbReference type="SUPFAM" id="SSF53448">
    <property type="entry name" value="Nucleotide-diphospho-sugar transferases"/>
    <property type="match status" value="1"/>
</dbReference>
<dbReference type="InterPro" id="IPR025877">
    <property type="entry name" value="MobA-like_NTP_Trfase"/>
</dbReference>
<dbReference type="PANTHER" id="PTHR19136:SF81">
    <property type="entry name" value="MOLYBDENUM COFACTOR GUANYLYLTRANSFERASE"/>
    <property type="match status" value="1"/>
</dbReference>
<dbReference type="PANTHER" id="PTHR19136">
    <property type="entry name" value="MOLYBDENUM COFACTOR GUANYLYLTRANSFERASE"/>
    <property type="match status" value="1"/>
</dbReference>
<evidence type="ECO:0000256" key="7">
    <source>
        <dbReference type="ARBA" id="ARBA00023150"/>
    </source>
</evidence>
<dbReference type="GO" id="GO:0046872">
    <property type="term" value="F:metal ion binding"/>
    <property type="evidence" value="ECO:0007669"/>
    <property type="project" value="UniProtKB-KW"/>
</dbReference>
<keyword evidence="9" id="KW-0548">Nucleotidyltransferase</keyword>
<reference evidence="9" key="1">
    <citation type="journal article" date="2020" name="mSystems">
        <title>Genome- and Community-Level Interaction Insights into Carbon Utilization and Element Cycling Functions of Hydrothermarchaeota in Hydrothermal Sediment.</title>
        <authorList>
            <person name="Zhou Z."/>
            <person name="Liu Y."/>
            <person name="Xu W."/>
            <person name="Pan J."/>
            <person name="Luo Z.H."/>
            <person name="Li M."/>
        </authorList>
    </citation>
    <scope>NUCLEOTIDE SEQUENCE [LARGE SCALE GENOMIC DNA]</scope>
    <source>
        <strain evidence="9">SpSt-123</strain>
    </source>
</reference>
<evidence type="ECO:0000259" key="8">
    <source>
        <dbReference type="Pfam" id="PF12804"/>
    </source>
</evidence>
<gene>
    <name evidence="9" type="ORF">ENO04_02945</name>
</gene>
<dbReference type="Gene3D" id="3.90.550.10">
    <property type="entry name" value="Spore Coat Polysaccharide Biosynthesis Protein SpsA, Chain A"/>
    <property type="match status" value="1"/>
</dbReference>
<keyword evidence="3" id="KW-0479">Metal-binding</keyword>
<dbReference type="CDD" id="cd02503">
    <property type="entry name" value="MobA"/>
    <property type="match status" value="1"/>
</dbReference>
<comment type="caution">
    <text evidence="9">The sequence shown here is derived from an EMBL/GenBank/DDBJ whole genome shotgun (WGS) entry which is preliminary data.</text>
</comment>
<dbReference type="AlphaFoldDB" id="A0A7C1I3Z2"/>
<keyword evidence="7" id="KW-0501">Molybdenum cofactor biosynthesis</keyword>
<organism evidence="9">
    <name type="scientific">Fervidicoccus fontis</name>
    <dbReference type="NCBI Taxonomy" id="683846"/>
    <lineage>
        <taxon>Archaea</taxon>
        <taxon>Thermoproteota</taxon>
        <taxon>Thermoprotei</taxon>
        <taxon>Fervidicoccales</taxon>
        <taxon>Fervidicoccaceae</taxon>
        <taxon>Fervidicoccus</taxon>
    </lineage>
</organism>
<sequence length="287" mass="31932">MICGIVLSGGESRRFRELAPGIFDKALYVYEGETLLQRSVELLEKISDHVIISAGTPEKAYLYRELVGREAELVEDPPGLRGPLAGVYASLMRCAGKTALVIPVDMPFVTASLLWELVFRARDGFLASVVTPNSNLYPVLMALPREAGLRVASALLKAGRNRLTDFHRGYPNLYYVNLARREEWRNAVVNLNEPVLSIDESVLRGHIAGDVELRRMSNSNNLDDFLEGQVRESIWYTLRTGDPTAEFKLYSSNGLFLLAAKALLDSNNSYERLLGEIILSGIITRGK</sequence>
<evidence type="ECO:0000256" key="3">
    <source>
        <dbReference type="ARBA" id="ARBA00022723"/>
    </source>
</evidence>
<evidence type="ECO:0000256" key="1">
    <source>
        <dbReference type="ARBA" id="ARBA00022490"/>
    </source>
</evidence>
<protein>
    <submittedName>
        <fullName evidence="9">Molybdenum cofactor guanylyltransferase</fullName>
    </submittedName>
</protein>
<keyword evidence="4" id="KW-0547">Nucleotide-binding</keyword>
<dbReference type="GO" id="GO:0006777">
    <property type="term" value="P:Mo-molybdopterin cofactor biosynthetic process"/>
    <property type="evidence" value="ECO:0007669"/>
    <property type="project" value="UniProtKB-KW"/>
</dbReference>
<evidence type="ECO:0000256" key="5">
    <source>
        <dbReference type="ARBA" id="ARBA00022842"/>
    </source>
</evidence>
<name>A0A7C1I3Z2_9CREN</name>
<evidence type="ECO:0000256" key="6">
    <source>
        <dbReference type="ARBA" id="ARBA00023134"/>
    </source>
</evidence>
<dbReference type="EMBL" id="DSDY01000096">
    <property type="protein sequence ID" value="HDS10565.1"/>
    <property type="molecule type" value="Genomic_DNA"/>
</dbReference>
<dbReference type="InterPro" id="IPR029044">
    <property type="entry name" value="Nucleotide-diphossugar_trans"/>
</dbReference>
<keyword evidence="2 9" id="KW-0808">Transferase</keyword>
<keyword evidence="5" id="KW-0460">Magnesium</keyword>
<keyword evidence="1" id="KW-0963">Cytoplasm</keyword>
<accession>A0A7C1I3Z2</accession>
<evidence type="ECO:0000313" key="9">
    <source>
        <dbReference type="EMBL" id="HDS10565.1"/>
    </source>
</evidence>
<dbReference type="Pfam" id="PF12804">
    <property type="entry name" value="NTP_transf_3"/>
    <property type="match status" value="1"/>
</dbReference>
<evidence type="ECO:0000256" key="2">
    <source>
        <dbReference type="ARBA" id="ARBA00022679"/>
    </source>
</evidence>
<dbReference type="GO" id="GO:0016779">
    <property type="term" value="F:nucleotidyltransferase activity"/>
    <property type="evidence" value="ECO:0007669"/>
    <property type="project" value="UniProtKB-KW"/>
</dbReference>
<proteinExistence type="predicted"/>